<dbReference type="NCBIfam" id="TIGR01352">
    <property type="entry name" value="tonB_Cterm"/>
    <property type="match status" value="1"/>
</dbReference>
<evidence type="ECO:0000313" key="7">
    <source>
        <dbReference type="EMBL" id="MDQ0204011.1"/>
    </source>
</evidence>
<accession>A0ABT9Y8H0</accession>
<evidence type="ECO:0000259" key="6">
    <source>
        <dbReference type="PROSITE" id="PS52015"/>
    </source>
</evidence>
<evidence type="ECO:0000256" key="2">
    <source>
        <dbReference type="ARBA" id="ARBA00022692"/>
    </source>
</evidence>
<evidence type="ECO:0000256" key="3">
    <source>
        <dbReference type="ARBA" id="ARBA00022989"/>
    </source>
</evidence>
<dbReference type="SUPFAM" id="SSF74653">
    <property type="entry name" value="TolA/TonB C-terminal domain"/>
    <property type="match status" value="1"/>
</dbReference>
<dbReference type="PROSITE" id="PS52015">
    <property type="entry name" value="TONB_CTD"/>
    <property type="match status" value="1"/>
</dbReference>
<comment type="subcellular location">
    <subcellularLocation>
        <location evidence="1">Membrane</location>
        <topology evidence="1">Single-pass membrane protein</topology>
    </subcellularLocation>
</comment>
<feature type="region of interest" description="Disordered" evidence="5">
    <location>
        <begin position="46"/>
        <end position="100"/>
    </location>
</feature>
<dbReference type="Gene3D" id="3.30.1150.10">
    <property type="match status" value="1"/>
</dbReference>
<sequence>MQYPTHWRMAFLVAFLLHLGIWLAGSFILPHLQAEALPPEDTQALEWESVDEENDEPGPIEDEKQPEPSVHEERSPAPAAVPEQEKAEEQEVTPIVADEDEPATAELVKELADDPSKSDKVIIIDKKGSGGGSQSVQMGEPPILIDKFYPPVNIVTFRGRVSVFATIDVTGRIIRTKIAVTSGSPSVDQIAMDSARRWTFKPALDQNGAPMECTKIISIPFNMPAQK</sequence>
<keyword evidence="4" id="KW-0472">Membrane</keyword>
<dbReference type="EMBL" id="JAUSUE010000011">
    <property type="protein sequence ID" value="MDQ0204011.1"/>
    <property type="molecule type" value="Genomic_DNA"/>
</dbReference>
<evidence type="ECO:0000313" key="8">
    <source>
        <dbReference type="Proteomes" id="UP001239167"/>
    </source>
</evidence>
<evidence type="ECO:0000256" key="4">
    <source>
        <dbReference type="ARBA" id="ARBA00023136"/>
    </source>
</evidence>
<keyword evidence="2" id="KW-0812">Transmembrane</keyword>
<dbReference type="InterPro" id="IPR037682">
    <property type="entry name" value="TonB_C"/>
</dbReference>
<comment type="caution">
    <text evidence="7">The sequence shown here is derived from an EMBL/GenBank/DDBJ whole genome shotgun (WGS) entry which is preliminary data.</text>
</comment>
<feature type="compositionally biased region" description="Acidic residues" evidence="5">
    <location>
        <begin position="90"/>
        <end position="100"/>
    </location>
</feature>
<gene>
    <name evidence="7" type="ORF">J2S01_001731</name>
</gene>
<evidence type="ECO:0000256" key="1">
    <source>
        <dbReference type="ARBA" id="ARBA00004167"/>
    </source>
</evidence>
<keyword evidence="3" id="KW-1133">Transmembrane helix</keyword>
<evidence type="ECO:0000256" key="5">
    <source>
        <dbReference type="SAM" id="MobiDB-lite"/>
    </source>
</evidence>
<feature type="compositionally biased region" description="Acidic residues" evidence="5">
    <location>
        <begin position="48"/>
        <end position="60"/>
    </location>
</feature>
<feature type="compositionally biased region" description="Basic and acidic residues" evidence="5">
    <location>
        <begin position="61"/>
        <end position="75"/>
    </location>
</feature>
<dbReference type="Proteomes" id="UP001239167">
    <property type="component" value="Unassembled WGS sequence"/>
</dbReference>
<keyword evidence="8" id="KW-1185">Reference proteome</keyword>
<protein>
    <submittedName>
        <fullName evidence="7">Protein TonB</fullName>
    </submittedName>
</protein>
<dbReference type="RefSeq" id="WP_196604279.1">
    <property type="nucleotide sequence ID" value="NZ_CP116940.1"/>
</dbReference>
<reference evidence="7 8" key="1">
    <citation type="submission" date="2023-07" db="EMBL/GenBank/DDBJ databases">
        <title>Genomic Encyclopedia of Type Strains, Phase IV (KMG-IV): sequencing the most valuable type-strain genomes for metagenomic binning, comparative biology and taxonomic classification.</title>
        <authorList>
            <person name="Goeker M."/>
        </authorList>
    </citation>
    <scope>NUCLEOTIDE SEQUENCE [LARGE SCALE GENOMIC DNA]</scope>
    <source>
        <strain evidence="7 8">DSM 16980</strain>
    </source>
</reference>
<organism evidence="7 8">
    <name type="scientific">Pectinatus haikarae</name>
    <dbReference type="NCBI Taxonomy" id="349096"/>
    <lineage>
        <taxon>Bacteria</taxon>
        <taxon>Bacillati</taxon>
        <taxon>Bacillota</taxon>
        <taxon>Negativicutes</taxon>
        <taxon>Selenomonadales</taxon>
        <taxon>Selenomonadaceae</taxon>
        <taxon>Pectinatus</taxon>
    </lineage>
</organism>
<proteinExistence type="predicted"/>
<dbReference type="InterPro" id="IPR006260">
    <property type="entry name" value="TonB/TolA_C"/>
</dbReference>
<name>A0ABT9Y8H0_9FIRM</name>
<feature type="domain" description="TonB C-terminal" evidence="6">
    <location>
        <begin position="133"/>
        <end position="227"/>
    </location>
</feature>
<dbReference type="Pfam" id="PF03544">
    <property type="entry name" value="TonB_C"/>
    <property type="match status" value="1"/>
</dbReference>